<proteinExistence type="predicted"/>
<dbReference type="Proteomes" id="UP000007882">
    <property type="component" value="Chromosome"/>
</dbReference>
<name>I0H7P9_ACTM4</name>
<feature type="transmembrane region" description="Helical" evidence="1">
    <location>
        <begin position="6"/>
        <end position="31"/>
    </location>
</feature>
<evidence type="ECO:0000313" key="3">
    <source>
        <dbReference type="Proteomes" id="UP000007882"/>
    </source>
</evidence>
<protein>
    <recommendedName>
        <fullName evidence="4">Integral membrane protein</fullName>
    </recommendedName>
</protein>
<evidence type="ECO:0008006" key="4">
    <source>
        <dbReference type="Google" id="ProtNLM"/>
    </source>
</evidence>
<dbReference type="EMBL" id="AP012319">
    <property type="protein sequence ID" value="BAL89036.1"/>
    <property type="molecule type" value="Genomic_DNA"/>
</dbReference>
<organism evidence="2 3">
    <name type="scientific">Actinoplanes missouriensis (strain ATCC 14538 / DSM 43046 / CBS 188.64 / JCM 3121 / NBRC 102363 / NCIMB 12654 / NRRL B-3342 / UNCC 431)</name>
    <dbReference type="NCBI Taxonomy" id="512565"/>
    <lineage>
        <taxon>Bacteria</taxon>
        <taxon>Bacillati</taxon>
        <taxon>Actinomycetota</taxon>
        <taxon>Actinomycetes</taxon>
        <taxon>Micromonosporales</taxon>
        <taxon>Micromonosporaceae</taxon>
        <taxon>Actinoplanes</taxon>
    </lineage>
</organism>
<evidence type="ECO:0000256" key="1">
    <source>
        <dbReference type="SAM" id="Phobius"/>
    </source>
</evidence>
<dbReference type="HOGENOM" id="CLU_2191337_0_0_11"/>
<sequence>MAGFMGFMGWINLVMSLIGACSLCLGIRALATGKLPRRLSEQYRDPVAGGRYLVGFGLFCLLQVVGYLGVEFGLFGSLVRGAIVVLAFVLAAVTVLLHRRRRDVTSRP</sequence>
<keyword evidence="1" id="KW-0812">Transmembrane</keyword>
<keyword evidence="1" id="KW-1133">Transmembrane helix</keyword>
<accession>I0H7P9</accession>
<dbReference type="PATRIC" id="fig|512565.3.peg.3809"/>
<keyword evidence="1" id="KW-0472">Membrane</keyword>
<dbReference type="AlphaFoldDB" id="I0H7P9"/>
<evidence type="ECO:0000313" key="2">
    <source>
        <dbReference type="EMBL" id="BAL89036.1"/>
    </source>
</evidence>
<reference evidence="2 3" key="1">
    <citation type="submission" date="2012-02" db="EMBL/GenBank/DDBJ databases">
        <title>Complete genome sequence of Actinoplanes missouriensis 431 (= NBRC 102363).</title>
        <authorList>
            <person name="Ohnishi Y."/>
            <person name="Ishikawa J."/>
            <person name="Sekine M."/>
            <person name="Hosoyama A."/>
            <person name="Harada T."/>
            <person name="Narita H."/>
            <person name="Hata T."/>
            <person name="Konno Y."/>
            <person name="Tutikane K."/>
            <person name="Fujita N."/>
            <person name="Horinouchi S."/>
            <person name="Hayakawa M."/>
        </authorList>
    </citation>
    <scope>NUCLEOTIDE SEQUENCE [LARGE SCALE GENOMIC DNA]</scope>
    <source>
        <strain evidence="3">ATCC 14538 / DSM 43046 / CBS 188.64 / JCM 3121 / NBRC 102363 / NCIMB 12654 / NRRL B-3342 / UNCC 431</strain>
    </source>
</reference>
<gene>
    <name evidence="2" type="ordered locus">AMIS_38160</name>
</gene>
<feature type="transmembrane region" description="Helical" evidence="1">
    <location>
        <begin position="76"/>
        <end position="97"/>
    </location>
</feature>
<keyword evidence="3" id="KW-1185">Reference proteome</keyword>
<feature type="transmembrane region" description="Helical" evidence="1">
    <location>
        <begin position="52"/>
        <end position="70"/>
    </location>
</feature>
<dbReference type="KEGG" id="ams:AMIS_38160"/>